<feature type="compositionally biased region" description="Basic and acidic residues" evidence="12">
    <location>
        <begin position="604"/>
        <end position="626"/>
    </location>
</feature>
<accession>A0A643BWR1</accession>
<evidence type="ECO:0000256" key="1">
    <source>
        <dbReference type="ARBA" id="ARBA00003936"/>
    </source>
</evidence>
<dbReference type="AlphaFoldDB" id="A0A643BWR1"/>
<sequence length="939" mass="106416">MWPHSSGTRHWASALIGKDPGVMAWWCLDGLPQGLGEPWRELWRLGSQPLHCIPPFSPPSRKGRDCRNLRRRVKALPRILKGSIDGWTQTLETSNNVEMFRPSGSTGLIPPSHFQVRPLPTLPRMAPTWVSDIPLVQPPAHQDVLERRPDNQRPQVTMWEQEVSGKGQEPGWRGRSVELAGSQALSQQAELISRQLRELRRLEEEVRVLRETSLQQKMRLEAQAMELEALARAEKAGRAEAEGLRAALAGAEVVRKNLEEGSQRELEEVQRLHQEQLSSLTQAHREALSSLTSKAGGLEKSLSSLETRRSGEAEELAAAQREAELLRKQLRKTQEDLEAQVTLVENLRRYVGEQVPPEVHSQMWESERQELLETVQHLREDQAGLHTTAELLQVRVQSLTHILCMQEEELARRVQPSDCLEPEFTKKCQSLLKRWREKVFALMVQLKAQELEHRECVEQLKGQTWLQGAVAEVKRAAARLPGLSSRVSYAVRKVHTIQGLMARKLALAQLRQESCPRPPPATDMSLELEQLREERNRLDTELQLSAHIIQQEVGRAREQALQEKVAEVETRLREQLSESERKLNEARREHTKAVVSLRQIQRKATREKERNQELRRLQDEARKEEGQRLTQRLKELERDKNLMLATLQQEGLLSRYKQQRLLAVLPSPSDKGLPVESSPRPSESSAPAPPAAALCTKESIKGSLSVLLDDLQGLSEAISKEEAICEGDSQTSSSPTPDFGGQETGKMLNWKLLGILVLCLFCRRHLRQRRPSISLIHRALRGGGPPNIASGPPNPWTFHLQAPVVPGETCLNLESGLLYPLELIPLNLPGLMTPGQQDPSLQKTPGHLPLRWATDLRRSQILTHPRRSCVFANEQHFEHSDALITAMDLQRSGSLLSSCLAHMHRDVELSQWRVGNATIRVTRTFRPTFLPFWDPYFGE</sequence>
<feature type="region of interest" description="Disordered" evidence="12">
    <location>
        <begin position="290"/>
        <end position="316"/>
    </location>
</feature>
<name>A0A643BWR1_BALPH</name>
<dbReference type="PANTHER" id="PTHR46822:SF1">
    <property type="entry name" value="COILED-COIL ALPHA-HELICAL ROD PROTEIN 1"/>
    <property type="match status" value="1"/>
</dbReference>
<feature type="region of interest" description="Disordered" evidence="12">
    <location>
        <begin position="582"/>
        <end position="626"/>
    </location>
</feature>
<dbReference type="CDD" id="cd06503">
    <property type="entry name" value="ATP-synt_Fo_b"/>
    <property type="match status" value="1"/>
</dbReference>
<evidence type="ECO:0000256" key="3">
    <source>
        <dbReference type="ARBA" id="ARBA00004496"/>
    </source>
</evidence>
<comment type="function">
    <text evidence="1">May be a regulator of keratinocyte proliferation or differentiation.</text>
</comment>
<feature type="region of interest" description="Disordered" evidence="12">
    <location>
        <begin position="723"/>
        <end position="742"/>
    </location>
</feature>
<dbReference type="GO" id="GO:0030154">
    <property type="term" value="P:cell differentiation"/>
    <property type="evidence" value="ECO:0007669"/>
    <property type="project" value="UniProtKB-KW"/>
</dbReference>
<dbReference type="GO" id="GO:0005737">
    <property type="term" value="C:cytoplasm"/>
    <property type="evidence" value="ECO:0007669"/>
    <property type="project" value="UniProtKB-SubCell"/>
</dbReference>
<keyword evidence="14" id="KW-1185">Reference proteome</keyword>
<dbReference type="Pfam" id="PF07111">
    <property type="entry name" value="HCR"/>
    <property type="match status" value="2"/>
</dbReference>
<dbReference type="PANTHER" id="PTHR46822">
    <property type="entry name" value="COILED-COIL ALPHA-HELICAL ROD PROTEIN 1"/>
    <property type="match status" value="1"/>
</dbReference>
<keyword evidence="8 11" id="KW-0175">Coiled coil</keyword>
<evidence type="ECO:0000256" key="11">
    <source>
        <dbReference type="SAM" id="Coils"/>
    </source>
</evidence>
<proteinExistence type="predicted"/>
<keyword evidence="5" id="KW-0217">Developmental protein</keyword>
<evidence type="ECO:0000256" key="10">
    <source>
        <dbReference type="ARBA" id="ARBA00031932"/>
    </source>
</evidence>
<dbReference type="EMBL" id="SGJD01004085">
    <property type="protein sequence ID" value="KAB0392015.1"/>
    <property type="molecule type" value="Genomic_DNA"/>
</dbReference>
<comment type="caution">
    <text evidence="13">The sequence shown here is derived from an EMBL/GenBank/DDBJ whole genome shotgun (WGS) entry which is preliminary data.</text>
</comment>
<gene>
    <name evidence="13" type="ORF">E2I00_012248</name>
</gene>
<keyword evidence="7" id="KW-0221">Differentiation</keyword>
<feature type="coiled-coil region" evidence="11">
    <location>
        <begin position="182"/>
        <end position="230"/>
    </location>
</feature>
<evidence type="ECO:0000256" key="4">
    <source>
        <dbReference type="ARBA" id="ARBA00016468"/>
    </source>
</evidence>
<keyword evidence="6" id="KW-0963">Cytoplasm</keyword>
<evidence type="ECO:0000256" key="2">
    <source>
        <dbReference type="ARBA" id="ARBA00004123"/>
    </source>
</evidence>
<dbReference type="GO" id="GO:0005634">
    <property type="term" value="C:nucleus"/>
    <property type="evidence" value="ECO:0007669"/>
    <property type="project" value="UniProtKB-SubCell"/>
</dbReference>
<dbReference type="GO" id="GO:0005814">
    <property type="term" value="C:centriole"/>
    <property type="evidence" value="ECO:0007669"/>
    <property type="project" value="TreeGrafter"/>
</dbReference>
<comment type="subcellular location">
    <subcellularLocation>
        <location evidence="3">Cytoplasm</location>
    </subcellularLocation>
    <subcellularLocation>
        <location evidence="2">Nucleus</location>
    </subcellularLocation>
</comment>
<dbReference type="Proteomes" id="UP000437017">
    <property type="component" value="Unassembled WGS sequence"/>
</dbReference>
<dbReference type="OrthoDB" id="193258at2759"/>
<reference evidence="13 14" key="1">
    <citation type="journal article" date="2019" name="PLoS ONE">
        <title>Genomic analyses reveal an absence of contemporary introgressive admixture between fin whales and blue whales, despite known hybrids.</title>
        <authorList>
            <person name="Westbury M.V."/>
            <person name="Petersen B."/>
            <person name="Lorenzen E.D."/>
        </authorList>
    </citation>
    <scope>NUCLEOTIDE SEQUENCE [LARGE SCALE GENOMIC DNA]</scope>
    <source>
        <strain evidence="13">FinWhale-01</strain>
    </source>
</reference>
<keyword evidence="9" id="KW-0539">Nucleus</keyword>
<protein>
    <recommendedName>
        <fullName evidence="4">Coiled-coil alpha-helical rod protein 1</fullName>
    </recommendedName>
    <alternativeName>
        <fullName evidence="10">Alpha-helical coiled-coil rod protein</fullName>
    </alternativeName>
</protein>
<evidence type="ECO:0000256" key="5">
    <source>
        <dbReference type="ARBA" id="ARBA00022473"/>
    </source>
</evidence>
<feature type="compositionally biased region" description="Low complexity" evidence="12">
    <location>
        <begin position="676"/>
        <end position="686"/>
    </location>
</feature>
<evidence type="ECO:0000313" key="14">
    <source>
        <dbReference type="Proteomes" id="UP000437017"/>
    </source>
</evidence>
<evidence type="ECO:0000256" key="12">
    <source>
        <dbReference type="SAM" id="MobiDB-lite"/>
    </source>
</evidence>
<evidence type="ECO:0000256" key="6">
    <source>
        <dbReference type="ARBA" id="ARBA00022490"/>
    </source>
</evidence>
<evidence type="ECO:0000256" key="9">
    <source>
        <dbReference type="ARBA" id="ARBA00023242"/>
    </source>
</evidence>
<feature type="region of interest" description="Disordered" evidence="12">
    <location>
        <begin position="667"/>
        <end position="693"/>
    </location>
</feature>
<evidence type="ECO:0000256" key="8">
    <source>
        <dbReference type="ARBA" id="ARBA00023054"/>
    </source>
</evidence>
<dbReference type="InterPro" id="IPR009800">
    <property type="entry name" value="HCR"/>
</dbReference>
<organism evidence="13 14">
    <name type="scientific">Balaenoptera physalus</name>
    <name type="common">Fin whale</name>
    <name type="synonym">Balaena physalus</name>
    <dbReference type="NCBI Taxonomy" id="9770"/>
    <lineage>
        <taxon>Eukaryota</taxon>
        <taxon>Metazoa</taxon>
        <taxon>Chordata</taxon>
        <taxon>Craniata</taxon>
        <taxon>Vertebrata</taxon>
        <taxon>Euteleostomi</taxon>
        <taxon>Mammalia</taxon>
        <taxon>Eutheria</taxon>
        <taxon>Laurasiatheria</taxon>
        <taxon>Artiodactyla</taxon>
        <taxon>Whippomorpha</taxon>
        <taxon>Cetacea</taxon>
        <taxon>Mysticeti</taxon>
        <taxon>Balaenopteridae</taxon>
        <taxon>Balaenoptera</taxon>
    </lineage>
</organism>
<evidence type="ECO:0000313" key="13">
    <source>
        <dbReference type="EMBL" id="KAB0392015.1"/>
    </source>
</evidence>
<feature type="compositionally biased region" description="Basic and acidic residues" evidence="12">
    <location>
        <begin position="582"/>
        <end position="592"/>
    </location>
</feature>
<evidence type="ECO:0000256" key="7">
    <source>
        <dbReference type="ARBA" id="ARBA00022782"/>
    </source>
</evidence>
<dbReference type="GO" id="GO:0006611">
    <property type="term" value="P:protein export from nucleus"/>
    <property type="evidence" value="ECO:0007669"/>
    <property type="project" value="TreeGrafter"/>
</dbReference>